<dbReference type="GO" id="GO:0006869">
    <property type="term" value="P:lipid transport"/>
    <property type="evidence" value="ECO:0007669"/>
    <property type="project" value="UniProtKB-KW"/>
</dbReference>
<gene>
    <name evidence="14" type="ORF">N8I77_001819</name>
</gene>
<feature type="region of interest" description="Disordered" evidence="13">
    <location>
        <begin position="840"/>
        <end position="877"/>
    </location>
</feature>
<evidence type="ECO:0000256" key="11">
    <source>
        <dbReference type="ARBA" id="ARBA00024615"/>
    </source>
</evidence>
<comment type="catalytic activity">
    <reaction evidence="10">
        <text>a 1,2-diacyl-sn-glycero-3-phospho-L-serine(in) = a 1,2-diacyl-sn-glycero-3-phospho-L-serine(out)</text>
        <dbReference type="Rhea" id="RHEA:38663"/>
        <dbReference type="ChEBI" id="CHEBI:57262"/>
    </reaction>
</comment>
<feature type="compositionally biased region" description="Basic and acidic residues" evidence="13">
    <location>
        <begin position="623"/>
        <end position="632"/>
    </location>
</feature>
<evidence type="ECO:0000256" key="3">
    <source>
        <dbReference type="ARBA" id="ARBA00009714"/>
    </source>
</evidence>
<dbReference type="GO" id="GO:0034727">
    <property type="term" value="P:piecemeal microautophagy of the nucleus"/>
    <property type="evidence" value="ECO:0007669"/>
    <property type="project" value="TreeGrafter"/>
</dbReference>
<dbReference type="GO" id="GO:0043495">
    <property type="term" value="F:protein-membrane adaptor activity"/>
    <property type="evidence" value="ECO:0007669"/>
    <property type="project" value="TreeGrafter"/>
</dbReference>
<feature type="compositionally biased region" description="Low complexity" evidence="13">
    <location>
        <begin position="422"/>
        <end position="434"/>
    </location>
</feature>
<evidence type="ECO:0000256" key="13">
    <source>
        <dbReference type="SAM" id="MobiDB-lite"/>
    </source>
</evidence>
<proteinExistence type="inferred from homology"/>
<comment type="subcellular location">
    <subcellularLocation>
        <location evidence="1">Endoplasmic reticulum membrane</location>
        <topology evidence="1">Peripheral membrane protein</topology>
    </subcellularLocation>
    <subcellularLocation>
        <location evidence="2">Preautophagosomal structure membrane</location>
        <topology evidence="2">Peripheral membrane protein</topology>
    </subcellularLocation>
</comment>
<comment type="similarity">
    <text evidence="3">Belongs to the ATG2 family.</text>
</comment>
<accession>A0AAD9SRF1</accession>
<sequence>MAAFFQSFRSSAMPKRLLRYAMARLDIFEDDALDLDNLDAALGLRNTFEFKDVGLKVEKIRRHLSLPPEYRIKTAKVSRLQITIPLDLYSSSIQVTASGVRIGLTVSTRDQAVGRPKKIDKQKSGSDVVPTAADLAQSFLETQPSKEKKALEEALASERTDLGASVASSEDSNEEDLAYGTGQGLSLPVFLTDFLQGVLDRMLVNIRDVALQLEADIPVDQKSNETEPVTLQVTLDELEVEGVTAQAGQDGTGTRIVPKDGKRHILLNTIRASLISEADLLSNLARSPSMTSAASRSPVVTAKSPSSNVASSQAGGSREGLIADASDDLSQSERLLQDSEEALNIPYELDDSSSTGDQEQEPASSLSTPRASVYHDFSGQHEDVSSTVRVDAEEPYLWSSALRGSADNEDTHAADISLQHSISSDSASDGSGAQPTDDLAQSQLFSHEEAESMYMSAFSQGESQQPRSGSMPGAWDSNLSTPEDSPGSERNLPLQTASNPTQHEEEARQQDPTITDNKEPSTPIRSPLQEEYLQGEQDPLVGLEAAAEPSNAAISDDSEIQGPNNILREIVSLPSISIYLPTKHKHIQVSSADGTSQLANSAFQNVPGAFSVYSNTGPTSLHLEPEPEPTKTEEDDGSIEIHLTPLDIRFDASVGFLLVMLARRLLETLKASQKPSESPEDAVARTRDSSMPDIKLSVQKISILFLEKVIGIHATMAKAPGPPMPGFEGETLLKTELEHLQATFSQSDSVAETQISLAKFRFGYQDSDILSFDQEAQMRASVRDVFPEAGADISIKISASKESNRFEINTLPLRVNLDLQRLDETFSWFGGLSGFLQMSSSMTSSGSPGKPKAKSSKPRGVRFDIPSQPERTAAASESKIDVRIGGLQVDMEGKKCGVRARTTAVKMVSRDGIIGVGISKIHVSGPYGERIHGGAPVNITLSNARIDYLLFPREDDLDRLLALITPSKGQFDDNEDEIMVDTLLRQRRKGSVLKLTLDDVQAQITRVHQLDSIPSLGEDLARLGTVAKYLPEDDRPGLLTLGLIHNLDASVDVGGRFGKVNAHLADLELAHIAFPSLAAFGVQTIKVDRNSIEELVGSTIDLKTGLLAQSPVLMVRVIGDEMEPVIKVRMRNINFEYRVPTIMDALGLSSETTPQEFDAMLAASVANLGEQAHTALVGNPPSPSPHSPQGGTTKPTVVNVAFRDCLLGLNPLALTSKLNLVLQDAHVEVALPAGEDVNAVGNLKKAAILLIDDVSLLENPQRSGPSRHRGSDVQRQTDMVSTMCSKGFVNICQISSARATVEATAGPTGEMHVDVELRDDLLVLETCADSTHTLIALSGALKPPTPPSREVKFKTEIIPMQDMLASITADAFGRAEGDYNFDDDFAIAQEIGGGDDMSEGEIVGSSPLEIEPKYFADQPAVAESIFDATSSSLISAPTTTQDRAEDPIPSQPDSLEDFGSNSEIEIEENYFGQDPTAPGDAHHWNSAKNRYDEAKKARVPKSPLNVRVRDVHVIWNLFDGYDWQHTREAITKTVEEVETKAYERRSRAGRRSLDEADFDDQDVVGDCLFNSIYVSIPANHDPRELVGGINHQLDDAESIATTSVTTTTTRTVTGQFRSRAKKLRLNRSRRHKITFELQGVNIDLIKLPPGSGETDTSIDVRVQNLVVFDHVPTSTWKKFATYDLDAGERELGANMVHLEVLLVKPVPELAAVEFVLKANILPLRLHVDQDALEFIERFFQFKDESQMPSDPSPSDEAFIQRAEINAIPVTLDFKPKRVDYAGLRGGRTSEFMNFVILERARMTLRHTIVYGTTGWERLGNTLNDIWTPDVKRTQLASVLAGVAPVRHLVNVGSGFRDLIEIPIKEYKKDGRIVRSIGKGAAAFARTTGTEIVKLGAKMAVGTQYVLQGAEDMLSKTSGEGGSSVGETAALQTGWEEEDMEPEEKKQISLYADQPTGVVQGLRHAYSSLARDLNVARDAVIAVPGEVLERGAARTVMSRAPTIIFRPAIGATRAVGQALMGATNALDPENLRRAEDKYKPGPGR</sequence>
<name>A0AAD9SRF1_PHOAM</name>
<evidence type="ECO:0000256" key="5">
    <source>
        <dbReference type="ARBA" id="ARBA00022448"/>
    </source>
</evidence>
<dbReference type="GO" id="GO:0032266">
    <property type="term" value="F:phosphatidylinositol-3-phosphate binding"/>
    <property type="evidence" value="ECO:0007669"/>
    <property type="project" value="TreeGrafter"/>
</dbReference>
<protein>
    <recommendedName>
        <fullName evidence="4">Autophagy-related protein 2</fullName>
    </recommendedName>
</protein>
<evidence type="ECO:0000256" key="9">
    <source>
        <dbReference type="ARBA" id="ARBA00023136"/>
    </source>
</evidence>
<evidence type="ECO:0000256" key="4">
    <source>
        <dbReference type="ARBA" id="ARBA00018070"/>
    </source>
</evidence>
<dbReference type="GO" id="GO:0061723">
    <property type="term" value="P:glycophagy"/>
    <property type="evidence" value="ECO:0007669"/>
    <property type="project" value="TreeGrafter"/>
</dbReference>
<evidence type="ECO:0000256" key="6">
    <source>
        <dbReference type="ARBA" id="ARBA00022824"/>
    </source>
</evidence>
<organism evidence="14 15">
    <name type="scientific">Phomopsis amygdali</name>
    <name type="common">Fusicoccum amygdali</name>
    <dbReference type="NCBI Taxonomy" id="1214568"/>
    <lineage>
        <taxon>Eukaryota</taxon>
        <taxon>Fungi</taxon>
        <taxon>Dikarya</taxon>
        <taxon>Ascomycota</taxon>
        <taxon>Pezizomycotina</taxon>
        <taxon>Sordariomycetes</taxon>
        <taxon>Sordariomycetidae</taxon>
        <taxon>Diaporthales</taxon>
        <taxon>Diaporthaceae</taxon>
        <taxon>Diaporthe</taxon>
    </lineage>
</organism>
<feature type="compositionally biased region" description="Polar residues" evidence="13">
    <location>
        <begin position="352"/>
        <end position="370"/>
    </location>
</feature>
<comment type="catalytic activity">
    <reaction evidence="12">
        <text>a 1,2-diacyl-sn-glycero-3-phosphocholine(in) = a 1,2-diacyl-sn-glycero-3-phosphocholine(out)</text>
        <dbReference type="Rhea" id="RHEA:38571"/>
        <dbReference type="ChEBI" id="CHEBI:57643"/>
    </reaction>
</comment>
<evidence type="ECO:0000256" key="2">
    <source>
        <dbReference type="ARBA" id="ARBA00004623"/>
    </source>
</evidence>
<feature type="compositionally biased region" description="Basic residues" evidence="13">
    <location>
        <begin position="851"/>
        <end position="860"/>
    </location>
</feature>
<evidence type="ECO:0000313" key="14">
    <source>
        <dbReference type="EMBL" id="KAK2615040.1"/>
    </source>
</evidence>
<evidence type="ECO:0000313" key="15">
    <source>
        <dbReference type="Proteomes" id="UP001265746"/>
    </source>
</evidence>
<keyword evidence="5" id="KW-0813">Transport</keyword>
<feature type="region of interest" description="Disordered" evidence="13">
    <location>
        <begin position="288"/>
        <end position="318"/>
    </location>
</feature>
<evidence type="ECO:0000256" key="8">
    <source>
        <dbReference type="ARBA" id="ARBA00023055"/>
    </source>
</evidence>
<dbReference type="GO" id="GO:0061709">
    <property type="term" value="P:reticulophagy"/>
    <property type="evidence" value="ECO:0007669"/>
    <property type="project" value="TreeGrafter"/>
</dbReference>
<feature type="region of interest" description="Disordered" evidence="13">
    <location>
        <begin position="457"/>
        <end position="525"/>
    </location>
</feature>
<keyword evidence="8" id="KW-0445">Lipid transport</keyword>
<feature type="compositionally biased region" description="Polar residues" evidence="13">
    <location>
        <begin position="457"/>
        <end position="468"/>
    </location>
</feature>
<dbReference type="PANTHER" id="PTHR13190:SF1">
    <property type="entry name" value="AUTOPHAGY-RELATED 2, ISOFORM A"/>
    <property type="match status" value="1"/>
</dbReference>
<feature type="region of interest" description="Disordered" evidence="13">
    <location>
        <begin position="348"/>
        <end position="371"/>
    </location>
</feature>
<dbReference type="EMBL" id="JAUJFL010000001">
    <property type="protein sequence ID" value="KAK2615040.1"/>
    <property type="molecule type" value="Genomic_DNA"/>
</dbReference>
<keyword evidence="6" id="KW-0256">Endoplasmic reticulum</keyword>
<dbReference type="GO" id="GO:0000422">
    <property type="term" value="P:autophagy of mitochondrion"/>
    <property type="evidence" value="ECO:0007669"/>
    <property type="project" value="TreeGrafter"/>
</dbReference>
<feature type="region of interest" description="Disordered" evidence="13">
    <location>
        <begin position="422"/>
        <end position="441"/>
    </location>
</feature>
<dbReference type="GO" id="GO:0000045">
    <property type="term" value="P:autophagosome assembly"/>
    <property type="evidence" value="ECO:0007669"/>
    <property type="project" value="TreeGrafter"/>
</dbReference>
<feature type="region of interest" description="Disordered" evidence="13">
    <location>
        <begin position="616"/>
        <end position="636"/>
    </location>
</feature>
<comment type="catalytic activity">
    <reaction evidence="11">
        <text>a 1,2-diacyl-sn-glycero-3-phosphoethanolamine(in) = a 1,2-diacyl-sn-glycero-3-phosphoethanolamine(out)</text>
        <dbReference type="Rhea" id="RHEA:38895"/>
        <dbReference type="ChEBI" id="CHEBI:64612"/>
    </reaction>
</comment>
<keyword evidence="9" id="KW-0472">Membrane</keyword>
<dbReference type="InterPro" id="IPR026849">
    <property type="entry name" value="ATG2"/>
</dbReference>
<dbReference type="GO" id="GO:0061908">
    <property type="term" value="C:phagophore"/>
    <property type="evidence" value="ECO:0007669"/>
    <property type="project" value="TreeGrafter"/>
</dbReference>
<dbReference type="PANTHER" id="PTHR13190">
    <property type="entry name" value="AUTOPHAGY-RELATED 2, ISOFORM A"/>
    <property type="match status" value="1"/>
</dbReference>
<feature type="compositionally biased region" description="Polar residues" evidence="13">
    <location>
        <begin position="303"/>
        <end position="315"/>
    </location>
</feature>
<dbReference type="GO" id="GO:0034045">
    <property type="term" value="C:phagophore assembly site membrane"/>
    <property type="evidence" value="ECO:0007669"/>
    <property type="project" value="UniProtKB-SubCell"/>
</dbReference>
<dbReference type="Pfam" id="PF13329">
    <property type="entry name" value="ATG2_CAD"/>
    <property type="match status" value="1"/>
</dbReference>
<feature type="compositionally biased region" description="Polar residues" evidence="13">
    <location>
        <begin position="1432"/>
        <end position="1441"/>
    </location>
</feature>
<keyword evidence="7" id="KW-0072">Autophagy</keyword>
<evidence type="ECO:0000256" key="7">
    <source>
        <dbReference type="ARBA" id="ARBA00023006"/>
    </source>
</evidence>
<evidence type="ECO:0000256" key="1">
    <source>
        <dbReference type="ARBA" id="ARBA00004406"/>
    </source>
</evidence>
<reference evidence="14" key="1">
    <citation type="submission" date="2023-06" db="EMBL/GenBank/DDBJ databases">
        <authorList>
            <person name="Noh H."/>
        </authorList>
    </citation>
    <scope>NUCLEOTIDE SEQUENCE</scope>
    <source>
        <strain evidence="14">DUCC20226</strain>
    </source>
</reference>
<feature type="compositionally biased region" description="Low complexity" evidence="13">
    <location>
        <begin position="840"/>
        <end position="850"/>
    </location>
</feature>
<dbReference type="GO" id="GO:0005789">
    <property type="term" value="C:endoplasmic reticulum membrane"/>
    <property type="evidence" value="ECO:0007669"/>
    <property type="project" value="UniProtKB-SubCell"/>
</dbReference>
<feature type="region of interest" description="Disordered" evidence="13">
    <location>
        <begin position="1432"/>
        <end position="1455"/>
    </location>
</feature>
<keyword evidence="15" id="KW-1185">Reference proteome</keyword>
<comment type="caution">
    <text evidence="14">The sequence shown here is derived from an EMBL/GenBank/DDBJ whole genome shotgun (WGS) entry which is preliminary data.</text>
</comment>
<dbReference type="Proteomes" id="UP001265746">
    <property type="component" value="Unassembled WGS sequence"/>
</dbReference>
<evidence type="ECO:0000256" key="10">
    <source>
        <dbReference type="ARBA" id="ARBA00024479"/>
    </source>
</evidence>
<evidence type="ECO:0000256" key="12">
    <source>
        <dbReference type="ARBA" id="ARBA00024631"/>
    </source>
</evidence>